<keyword evidence="3" id="KW-0862">Zinc</keyword>
<dbReference type="SUPFAM" id="SSF57850">
    <property type="entry name" value="RING/U-box"/>
    <property type="match status" value="1"/>
</dbReference>
<sequence>MSLPLKFRSLTDVKATAAPSPSSSSSSAASLSSTNAAEASLRHVDSDFVVILAALLCALICILGLVAVARCAWIRRLAYISALPTTRPPPSGSVNKGLKKKALNSLPKLTYSPPSHAEGNGSGCGKFSVDCAICLAEFVSGDEIRLLPPCGHVFHVVCVDTWLKSHSSCPSCRVQILVAGNSTTKSTECQRCGDGELSPPASSSVAVDIPVAAPEGGNGIPATATATTPANSRQEEINIFLP</sequence>
<keyword evidence="1" id="KW-0479">Metal-binding</keyword>
<dbReference type="Proteomes" id="UP001161247">
    <property type="component" value="Chromosome 8"/>
</dbReference>
<dbReference type="AlphaFoldDB" id="A0AAV1E6N9"/>
<dbReference type="InterPro" id="IPR052788">
    <property type="entry name" value="RING-type_E3_ligase_ATL"/>
</dbReference>
<dbReference type="Gene3D" id="3.30.40.10">
    <property type="entry name" value="Zinc/RING finger domain, C3HC4 (zinc finger)"/>
    <property type="match status" value="1"/>
</dbReference>
<organism evidence="7 8">
    <name type="scientific">Oldenlandia corymbosa var. corymbosa</name>
    <dbReference type="NCBI Taxonomy" id="529605"/>
    <lineage>
        <taxon>Eukaryota</taxon>
        <taxon>Viridiplantae</taxon>
        <taxon>Streptophyta</taxon>
        <taxon>Embryophyta</taxon>
        <taxon>Tracheophyta</taxon>
        <taxon>Spermatophyta</taxon>
        <taxon>Magnoliopsida</taxon>
        <taxon>eudicotyledons</taxon>
        <taxon>Gunneridae</taxon>
        <taxon>Pentapetalae</taxon>
        <taxon>asterids</taxon>
        <taxon>lamiids</taxon>
        <taxon>Gentianales</taxon>
        <taxon>Rubiaceae</taxon>
        <taxon>Rubioideae</taxon>
        <taxon>Spermacoceae</taxon>
        <taxon>Hedyotis-Oldenlandia complex</taxon>
        <taxon>Oldenlandia</taxon>
    </lineage>
</organism>
<evidence type="ECO:0000256" key="5">
    <source>
        <dbReference type="SAM" id="Phobius"/>
    </source>
</evidence>
<reference evidence="7" key="1">
    <citation type="submission" date="2023-03" db="EMBL/GenBank/DDBJ databases">
        <authorList>
            <person name="Julca I."/>
        </authorList>
    </citation>
    <scope>NUCLEOTIDE SEQUENCE</scope>
</reference>
<dbReference type="PROSITE" id="PS50089">
    <property type="entry name" value="ZF_RING_2"/>
    <property type="match status" value="1"/>
</dbReference>
<evidence type="ECO:0000259" key="6">
    <source>
        <dbReference type="PROSITE" id="PS50089"/>
    </source>
</evidence>
<feature type="domain" description="RING-type" evidence="6">
    <location>
        <begin position="131"/>
        <end position="173"/>
    </location>
</feature>
<feature type="transmembrane region" description="Helical" evidence="5">
    <location>
        <begin position="48"/>
        <end position="69"/>
    </location>
</feature>
<keyword evidence="5" id="KW-1133">Transmembrane helix</keyword>
<keyword evidence="5" id="KW-0472">Membrane</keyword>
<accession>A0AAV1E6N9</accession>
<keyword evidence="5" id="KW-0812">Transmembrane</keyword>
<dbReference type="CDD" id="cd16461">
    <property type="entry name" value="RING-H2_EL5-like"/>
    <property type="match status" value="1"/>
</dbReference>
<dbReference type="PANTHER" id="PTHR45798:SF97">
    <property type="entry name" value="ALCOHOL-SENSITIVE RING FINGER PROTEIN 1"/>
    <property type="match status" value="1"/>
</dbReference>
<dbReference type="PANTHER" id="PTHR45798">
    <property type="entry name" value="RING-H2 FINGER PROTEIN ATL61-RELATED-RELATED"/>
    <property type="match status" value="1"/>
</dbReference>
<evidence type="ECO:0000256" key="2">
    <source>
        <dbReference type="ARBA" id="ARBA00022771"/>
    </source>
</evidence>
<protein>
    <submittedName>
        <fullName evidence="7">OLC1v1016133C1</fullName>
    </submittedName>
</protein>
<dbReference type="SMART" id="SM00184">
    <property type="entry name" value="RING"/>
    <property type="match status" value="1"/>
</dbReference>
<dbReference type="InterPro" id="IPR013083">
    <property type="entry name" value="Znf_RING/FYVE/PHD"/>
</dbReference>
<evidence type="ECO:0000256" key="4">
    <source>
        <dbReference type="PROSITE-ProRule" id="PRU00175"/>
    </source>
</evidence>
<dbReference type="Pfam" id="PF13639">
    <property type="entry name" value="zf-RING_2"/>
    <property type="match status" value="1"/>
</dbReference>
<dbReference type="EMBL" id="OX459125">
    <property type="protein sequence ID" value="CAI9115276.1"/>
    <property type="molecule type" value="Genomic_DNA"/>
</dbReference>
<keyword evidence="2 4" id="KW-0863">Zinc-finger</keyword>
<evidence type="ECO:0000313" key="7">
    <source>
        <dbReference type="EMBL" id="CAI9115276.1"/>
    </source>
</evidence>
<proteinExistence type="predicted"/>
<dbReference type="GO" id="GO:0008270">
    <property type="term" value="F:zinc ion binding"/>
    <property type="evidence" value="ECO:0007669"/>
    <property type="project" value="UniProtKB-KW"/>
</dbReference>
<evidence type="ECO:0000256" key="1">
    <source>
        <dbReference type="ARBA" id="ARBA00022723"/>
    </source>
</evidence>
<keyword evidence="8" id="KW-1185">Reference proteome</keyword>
<dbReference type="InterPro" id="IPR001841">
    <property type="entry name" value="Znf_RING"/>
</dbReference>
<evidence type="ECO:0000313" key="8">
    <source>
        <dbReference type="Proteomes" id="UP001161247"/>
    </source>
</evidence>
<gene>
    <name evidence="7" type="ORF">OLC1_LOCUS21838</name>
</gene>
<evidence type="ECO:0000256" key="3">
    <source>
        <dbReference type="ARBA" id="ARBA00022833"/>
    </source>
</evidence>
<name>A0AAV1E6N9_OLDCO</name>